<sequence>MRVFLILCPILKIVENCAPVLTSPSIFAPAPIPSPILPPVLFSLDTPSNADYADTEMTIQKDTIVPIAEKSKLSYSLFDLFRPLQLSTVAPKVEKIDKITMNLTISPPVHWTYCDPICGVGDQAVDPDNSFENAKDDVLEAIRTSCTKSSVKCDMSSVNLNYHPESILVEDFGPYFDIRGNRYRISGKTVAFRMNNMNPGSIEPFQIPTERSTYDEMELGLDVKNAAGVGTRCKNIMNFIRRALSFGAKDRRQKNSTEDLDISLDTVNHALSSSSASDGASTSFILVSHAPSVYEDPFVAVSADGFIHIKYYYAFNARIEFHMEDVHSPQMRRLNRVVDVRNITKVYYAGGEECQDPQIVKSWGMCRNDVWWASHLNRTEKGNRCYSIVLEDDSTIRAGLSVHNIEAFAESIQCVGLEKDVPFQHGLPSPPFNTLEIPFIDEDGEYIP</sequence>
<protein>
    <submittedName>
        <fullName evidence="2">Uncharacterized protein</fullName>
    </submittedName>
</protein>
<evidence type="ECO:0000313" key="2">
    <source>
        <dbReference type="EMBL" id="CAI5455568.1"/>
    </source>
</evidence>
<proteinExistence type="predicted"/>
<organism evidence="2 3">
    <name type="scientific">Caenorhabditis angaria</name>
    <dbReference type="NCBI Taxonomy" id="860376"/>
    <lineage>
        <taxon>Eukaryota</taxon>
        <taxon>Metazoa</taxon>
        <taxon>Ecdysozoa</taxon>
        <taxon>Nematoda</taxon>
        <taxon>Chromadorea</taxon>
        <taxon>Rhabditida</taxon>
        <taxon>Rhabditina</taxon>
        <taxon>Rhabditomorpha</taxon>
        <taxon>Rhabditoidea</taxon>
        <taxon>Rhabditidae</taxon>
        <taxon>Peloderinae</taxon>
        <taxon>Caenorhabditis</taxon>
    </lineage>
</organism>
<feature type="chain" id="PRO_5040241194" evidence="1">
    <location>
        <begin position="17"/>
        <end position="448"/>
    </location>
</feature>
<dbReference type="AlphaFoldDB" id="A0A9P1J295"/>
<accession>A0A9P1J295</accession>
<comment type="caution">
    <text evidence="2">The sequence shown here is derived from an EMBL/GenBank/DDBJ whole genome shotgun (WGS) entry which is preliminary data.</text>
</comment>
<reference evidence="2" key="1">
    <citation type="submission" date="2022-11" db="EMBL/GenBank/DDBJ databases">
        <authorList>
            <person name="Kikuchi T."/>
        </authorList>
    </citation>
    <scope>NUCLEOTIDE SEQUENCE</scope>
    <source>
        <strain evidence="2">PS1010</strain>
    </source>
</reference>
<keyword evidence="1" id="KW-0732">Signal</keyword>
<dbReference type="PANTHER" id="PTHR35373:SF1">
    <property type="entry name" value="SET DOMAIN-CONTAINING PROTEIN"/>
    <property type="match status" value="1"/>
</dbReference>
<feature type="signal peptide" evidence="1">
    <location>
        <begin position="1"/>
        <end position="16"/>
    </location>
</feature>
<dbReference type="PANTHER" id="PTHR35373">
    <property type="entry name" value="PROTEIN CBG16894"/>
    <property type="match status" value="1"/>
</dbReference>
<name>A0A9P1J295_9PELO</name>
<gene>
    <name evidence="2" type="ORF">CAMP_LOCUS18205</name>
</gene>
<dbReference type="Proteomes" id="UP001152747">
    <property type="component" value="Unassembled WGS sequence"/>
</dbReference>
<evidence type="ECO:0000313" key="3">
    <source>
        <dbReference type="Proteomes" id="UP001152747"/>
    </source>
</evidence>
<evidence type="ECO:0000256" key="1">
    <source>
        <dbReference type="SAM" id="SignalP"/>
    </source>
</evidence>
<dbReference type="EMBL" id="CANHGI010000006">
    <property type="protein sequence ID" value="CAI5455568.1"/>
    <property type="molecule type" value="Genomic_DNA"/>
</dbReference>
<keyword evidence="3" id="KW-1185">Reference proteome</keyword>
<dbReference type="OrthoDB" id="5837914at2759"/>